<dbReference type="FunFam" id="1.10.510.10:FF:000056">
    <property type="entry name" value="calcium-dependent protein kinase 1"/>
    <property type="match status" value="1"/>
</dbReference>
<evidence type="ECO:0000259" key="17">
    <source>
        <dbReference type="PROSITE" id="PS50222"/>
    </source>
</evidence>
<dbReference type="Gene3D" id="1.10.510.10">
    <property type="entry name" value="Transferase(Phosphotransferase) domain 1"/>
    <property type="match status" value="1"/>
</dbReference>
<keyword evidence="9" id="KW-0418">Kinase</keyword>
<dbReference type="SUPFAM" id="SSF47473">
    <property type="entry name" value="EF-hand"/>
    <property type="match status" value="1"/>
</dbReference>
<dbReference type="SMART" id="SM00054">
    <property type="entry name" value="EFh"/>
    <property type="match status" value="3"/>
</dbReference>
<feature type="transmembrane region" description="Helical" evidence="15">
    <location>
        <begin position="133"/>
        <end position="151"/>
    </location>
</feature>
<keyword evidence="12" id="KW-0809">Transit peptide</keyword>
<dbReference type="GO" id="GO:0005509">
    <property type="term" value="F:calcium ion binding"/>
    <property type="evidence" value="ECO:0007669"/>
    <property type="project" value="InterPro"/>
</dbReference>
<evidence type="ECO:0000256" key="14">
    <source>
        <dbReference type="ARBA" id="ARBA00048679"/>
    </source>
</evidence>
<dbReference type="InterPro" id="IPR038538">
    <property type="entry name" value="MTERF_sf"/>
</dbReference>
<dbReference type="PROSITE" id="PS50011">
    <property type="entry name" value="PROTEIN_KINASE_DOM"/>
    <property type="match status" value="1"/>
</dbReference>
<keyword evidence="8" id="KW-0547">Nucleotide-binding</keyword>
<dbReference type="InterPro" id="IPR002048">
    <property type="entry name" value="EF_hand_dom"/>
</dbReference>
<keyword evidence="11" id="KW-0067">ATP-binding</keyword>
<protein>
    <recommendedName>
        <fullName evidence="3">non-specific serine/threonine protein kinase</fullName>
        <ecNumber evidence="3">2.7.11.1</ecNumber>
    </recommendedName>
</protein>
<gene>
    <name evidence="18" type="ORF">MERR_LOCUS17057</name>
</gene>
<feature type="domain" description="EF-hand" evidence="17">
    <location>
        <begin position="287"/>
        <end position="322"/>
    </location>
</feature>
<evidence type="ECO:0000256" key="2">
    <source>
        <dbReference type="ARBA" id="ARBA00007692"/>
    </source>
</evidence>
<accession>A0A6D2IPI3</accession>
<organism evidence="18 19">
    <name type="scientific">Microthlaspi erraticum</name>
    <dbReference type="NCBI Taxonomy" id="1685480"/>
    <lineage>
        <taxon>Eukaryota</taxon>
        <taxon>Viridiplantae</taxon>
        <taxon>Streptophyta</taxon>
        <taxon>Embryophyta</taxon>
        <taxon>Tracheophyta</taxon>
        <taxon>Spermatophyta</taxon>
        <taxon>Magnoliopsida</taxon>
        <taxon>eudicotyledons</taxon>
        <taxon>Gunneridae</taxon>
        <taxon>Pentapetalae</taxon>
        <taxon>rosids</taxon>
        <taxon>malvids</taxon>
        <taxon>Brassicales</taxon>
        <taxon>Brassicaceae</taxon>
        <taxon>Coluteocarpeae</taxon>
        <taxon>Microthlaspi</taxon>
    </lineage>
</organism>
<dbReference type="EC" id="2.7.11.1" evidence="3"/>
<dbReference type="Pfam" id="PF13405">
    <property type="entry name" value="EF-hand_6"/>
    <property type="match status" value="1"/>
</dbReference>
<evidence type="ECO:0000256" key="6">
    <source>
        <dbReference type="ARBA" id="ARBA00022553"/>
    </source>
</evidence>
<dbReference type="InterPro" id="IPR011992">
    <property type="entry name" value="EF-hand-dom_pair"/>
</dbReference>
<dbReference type="Pfam" id="PF00069">
    <property type="entry name" value="Pkinase"/>
    <property type="match status" value="1"/>
</dbReference>
<dbReference type="GO" id="GO:0006353">
    <property type="term" value="P:DNA-templated transcription termination"/>
    <property type="evidence" value="ECO:0007669"/>
    <property type="project" value="UniProtKB-KW"/>
</dbReference>
<dbReference type="EMBL" id="CACVBM020001085">
    <property type="protein sequence ID" value="CAA7029822.1"/>
    <property type="molecule type" value="Genomic_DNA"/>
</dbReference>
<dbReference type="InterPro" id="IPR011009">
    <property type="entry name" value="Kinase-like_dom_sf"/>
</dbReference>
<comment type="catalytic activity">
    <reaction evidence="13">
        <text>L-threonyl-[protein] + ATP = O-phospho-L-threonyl-[protein] + ADP + H(+)</text>
        <dbReference type="Rhea" id="RHEA:46608"/>
        <dbReference type="Rhea" id="RHEA-COMP:11060"/>
        <dbReference type="Rhea" id="RHEA-COMP:11605"/>
        <dbReference type="ChEBI" id="CHEBI:15378"/>
        <dbReference type="ChEBI" id="CHEBI:30013"/>
        <dbReference type="ChEBI" id="CHEBI:30616"/>
        <dbReference type="ChEBI" id="CHEBI:61977"/>
        <dbReference type="ChEBI" id="CHEBI:456216"/>
        <dbReference type="EC" id="2.7.11.1"/>
    </reaction>
</comment>
<evidence type="ECO:0000256" key="11">
    <source>
        <dbReference type="ARBA" id="ARBA00022840"/>
    </source>
</evidence>
<feature type="domain" description="EF-hand" evidence="17">
    <location>
        <begin position="323"/>
        <end position="358"/>
    </location>
</feature>
<keyword evidence="6" id="KW-0597">Phosphoprotein</keyword>
<dbReference type="InterPro" id="IPR000719">
    <property type="entry name" value="Prot_kinase_dom"/>
</dbReference>
<evidence type="ECO:0000256" key="13">
    <source>
        <dbReference type="ARBA" id="ARBA00047899"/>
    </source>
</evidence>
<keyword evidence="15" id="KW-0472">Membrane</keyword>
<dbReference type="SUPFAM" id="SSF56112">
    <property type="entry name" value="Protein kinase-like (PK-like)"/>
    <property type="match status" value="1"/>
</dbReference>
<dbReference type="InterPro" id="IPR050205">
    <property type="entry name" value="CDPK_Ser/Thr_kinases"/>
</dbReference>
<sequence length="808" mass="91658">MQYLSGQPNIVEIKGAYEDRQSVHLVMELCEGGELFDKITKRGHYSEKAAAEIIRCVVKAVQICHFMGVIHRDLKPENFLLSGKDEASSMLKATDFGVSVFIEEGKVYEDIVGSAYYVAPEVLKRNYGKAIDIWSAGVILYILLCGIPPFWAETDKGIFEEILRGEIDFKSDPWPSISESAKDLVRNMLKYDPKKRFTAAQVLEHPWIREDGEASDKPIDSAVLSRMKQLRAMNKLKKLALKFIAQNLKEEELKGLKTMFTNIDTDKSGTITYEELKTGLEKLGSRLTETEVKQLLEDADVDGNGTIDYIEFISATMNRYRVEREENLFKAFQHFDKDNSGSITMHELETTMKEYNMDEAMIKEIISEVDADNGFVFHCNVVQIFEIYHRIEAKAIPFSRIESDRSLLVALRLVMYSLILHGRRLVLELQKCRHLRVSSVNLCENGSPFSYSFSSASSAAVATLEDGRKEKTFTVSYLVDSLGFTRKLAESISRKVSSEGKGDPDSVLSLLKGHGFTDSQISGIVRNYPRLLIADAEKSLAPKLQFLQSRGASTSELTEILTKVPKMLGIKKEKAISVYYDFVKEIVEADKSSKFETLCHSSLRLRQGRFEESLKKVVEMGFDPTTSRFIEALHAVYQLSDKTIQEKVNVYKGLGFDVGEVWEMFKKWPSFLNFSEKHIVNSMETFLGLGFSRDEFTKMVKCRPSCIGYSAETVKKKTEFLVKKMNWPLKSVVSHPPVLGYSMEKRIVPRSNVIKALMSKGLLTSELPSMSRVFAITDQAFLNKYVRDHNDKELVAELMAIFTRDHAS</sequence>
<evidence type="ECO:0000256" key="12">
    <source>
        <dbReference type="ARBA" id="ARBA00022946"/>
    </source>
</evidence>
<dbReference type="GO" id="GO:0005737">
    <property type="term" value="C:cytoplasm"/>
    <property type="evidence" value="ECO:0007669"/>
    <property type="project" value="UniProtKB-ARBA"/>
</dbReference>
<evidence type="ECO:0000256" key="3">
    <source>
        <dbReference type="ARBA" id="ARBA00012513"/>
    </source>
</evidence>
<evidence type="ECO:0000256" key="7">
    <source>
        <dbReference type="ARBA" id="ARBA00022679"/>
    </source>
</evidence>
<evidence type="ECO:0000256" key="8">
    <source>
        <dbReference type="ARBA" id="ARBA00022741"/>
    </source>
</evidence>
<dbReference type="Gene3D" id="3.30.200.20">
    <property type="entry name" value="Phosphorylase Kinase, domain 1"/>
    <property type="match status" value="1"/>
</dbReference>
<dbReference type="InterPro" id="IPR018247">
    <property type="entry name" value="EF_Hand_1_Ca_BS"/>
</dbReference>
<dbReference type="InterPro" id="IPR003690">
    <property type="entry name" value="MTERF"/>
</dbReference>
<dbReference type="GO" id="GO:0004674">
    <property type="term" value="F:protein serine/threonine kinase activity"/>
    <property type="evidence" value="ECO:0007669"/>
    <property type="project" value="UniProtKB-KW"/>
</dbReference>
<evidence type="ECO:0000259" key="16">
    <source>
        <dbReference type="PROSITE" id="PS50011"/>
    </source>
</evidence>
<evidence type="ECO:0000256" key="1">
    <source>
        <dbReference type="ARBA" id="ARBA00005354"/>
    </source>
</evidence>
<comment type="similarity">
    <text evidence="2">Belongs to the mTERF family.</text>
</comment>
<dbReference type="Pfam" id="PF13499">
    <property type="entry name" value="EF-hand_7"/>
    <property type="match status" value="1"/>
</dbReference>
<keyword evidence="4" id="KW-0806">Transcription termination</keyword>
<keyword evidence="15" id="KW-0812">Transmembrane</keyword>
<evidence type="ECO:0000256" key="9">
    <source>
        <dbReference type="ARBA" id="ARBA00022777"/>
    </source>
</evidence>
<keyword evidence="4" id="KW-0804">Transcription</keyword>
<feature type="domain" description="EF-hand" evidence="17">
    <location>
        <begin position="251"/>
        <end position="286"/>
    </location>
</feature>
<keyword evidence="19" id="KW-1185">Reference proteome</keyword>
<dbReference type="AlphaFoldDB" id="A0A6D2IPI3"/>
<evidence type="ECO:0000256" key="10">
    <source>
        <dbReference type="ARBA" id="ARBA00022837"/>
    </source>
</evidence>
<evidence type="ECO:0000313" key="18">
    <source>
        <dbReference type="EMBL" id="CAA7029822.1"/>
    </source>
</evidence>
<dbReference type="PANTHER" id="PTHR24349">
    <property type="entry name" value="SERINE/THREONINE-PROTEIN KINASE"/>
    <property type="match status" value="1"/>
</dbReference>
<keyword evidence="4" id="KW-0805">Transcription regulation</keyword>
<proteinExistence type="inferred from homology"/>
<dbReference type="PROSITE" id="PS00018">
    <property type="entry name" value="EF_HAND_1"/>
    <property type="match status" value="3"/>
</dbReference>
<comment type="similarity">
    <text evidence="1">Belongs to the protein kinase superfamily. CAMK Ser/Thr protein kinase family. CaMK subfamily.</text>
</comment>
<name>A0A6D2IPI3_9BRAS</name>
<dbReference type="GO" id="GO:0005524">
    <property type="term" value="F:ATP binding"/>
    <property type="evidence" value="ECO:0007669"/>
    <property type="project" value="UniProtKB-KW"/>
</dbReference>
<feature type="domain" description="Protein kinase" evidence="16">
    <location>
        <begin position="1"/>
        <end position="208"/>
    </location>
</feature>
<dbReference type="InterPro" id="IPR008271">
    <property type="entry name" value="Ser/Thr_kinase_AS"/>
</dbReference>
<dbReference type="Pfam" id="PF02536">
    <property type="entry name" value="mTERF"/>
    <property type="match status" value="1"/>
</dbReference>
<keyword evidence="15" id="KW-1133">Transmembrane helix</keyword>
<comment type="caution">
    <text evidence="18">The sequence shown here is derived from an EMBL/GenBank/DDBJ whole genome shotgun (WGS) entry which is preliminary data.</text>
</comment>
<dbReference type="OrthoDB" id="40902at2759"/>
<dbReference type="GO" id="GO:0003676">
    <property type="term" value="F:nucleic acid binding"/>
    <property type="evidence" value="ECO:0007669"/>
    <property type="project" value="InterPro"/>
</dbReference>
<evidence type="ECO:0000256" key="4">
    <source>
        <dbReference type="ARBA" id="ARBA00022472"/>
    </source>
</evidence>
<comment type="catalytic activity">
    <reaction evidence="14">
        <text>L-seryl-[protein] + ATP = O-phospho-L-seryl-[protein] + ADP + H(+)</text>
        <dbReference type="Rhea" id="RHEA:17989"/>
        <dbReference type="Rhea" id="RHEA-COMP:9863"/>
        <dbReference type="Rhea" id="RHEA-COMP:11604"/>
        <dbReference type="ChEBI" id="CHEBI:15378"/>
        <dbReference type="ChEBI" id="CHEBI:29999"/>
        <dbReference type="ChEBI" id="CHEBI:30616"/>
        <dbReference type="ChEBI" id="CHEBI:83421"/>
        <dbReference type="ChEBI" id="CHEBI:456216"/>
        <dbReference type="EC" id="2.7.11.1"/>
    </reaction>
</comment>
<keyword evidence="5" id="KW-0723">Serine/threonine-protein kinase</keyword>
<dbReference type="SMART" id="SM00733">
    <property type="entry name" value="Mterf"/>
    <property type="match status" value="7"/>
</dbReference>
<dbReference type="FunFam" id="1.10.238.10:FF:000001">
    <property type="entry name" value="Calmodulin 1"/>
    <property type="match status" value="1"/>
</dbReference>
<evidence type="ECO:0000256" key="5">
    <source>
        <dbReference type="ARBA" id="ARBA00022527"/>
    </source>
</evidence>
<dbReference type="CDD" id="cd05117">
    <property type="entry name" value="STKc_CAMK"/>
    <property type="match status" value="1"/>
</dbReference>
<evidence type="ECO:0000256" key="15">
    <source>
        <dbReference type="SAM" id="Phobius"/>
    </source>
</evidence>
<dbReference type="SMART" id="SM00220">
    <property type="entry name" value="S_TKc"/>
    <property type="match status" value="1"/>
</dbReference>
<dbReference type="CDD" id="cd00051">
    <property type="entry name" value="EFh"/>
    <property type="match status" value="1"/>
</dbReference>
<dbReference type="PROSITE" id="PS00108">
    <property type="entry name" value="PROTEIN_KINASE_ST"/>
    <property type="match status" value="1"/>
</dbReference>
<dbReference type="Proteomes" id="UP000467841">
    <property type="component" value="Unassembled WGS sequence"/>
</dbReference>
<reference evidence="18" key="1">
    <citation type="submission" date="2020-01" db="EMBL/GenBank/DDBJ databases">
        <authorList>
            <person name="Mishra B."/>
        </authorList>
    </citation>
    <scope>NUCLEOTIDE SEQUENCE [LARGE SCALE GENOMIC DNA]</scope>
</reference>
<dbReference type="PROSITE" id="PS50222">
    <property type="entry name" value="EF_HAND_2"/>
    <property type="match status" value="3"/>
</dbReference>
<dbReference type="Gene3D" id="1.10.238.10">
    <property type="entry name" value="EF-hand"/>
    <property type="match status" value="2"/>
</dbReference>
<keyword evidence="7" id="KW-0808">Transferase</keyword>
<keyword evidence="10" id="KW-0106">Calcium</keyword>
<dbReference type="Gene3D" id="1.25.70.10">
    <property type="entry name" value="Transcription termination factor 3, mitochondrial"/>
    <property type="match status" value="1"/>
</dbReference>
<evidence type="ECO:0000313" key="19">
    <source>
        <dbReference type="Proteomes" id="UP000467841"/>
    </source>
</evidence>